<name>A0A5B8RH15_9ZZZZ</name>
<protein>
    <submittedName>
        <fullName evidence="2">Uncharacterized protein</fullName>
    </submittedName>
</protein>
<organism evidence="2">
    <name type="scientific">uncultured organism</name>
    <dbReference type="NCBI Taxonomy" id="155900"/>
    <lineage>
        <taxon>unclassified sequences</taxon>
        <taxon>environmental samples</taxon>
    </lineage>
</organism>
<reference evidence="2" key="1">
    <citation type="submission" date="2019-06" db="EMBL/GenBank/DDBJ databases">
        <authorList>
            <person name="Murdoch R.W."/>
            <person name="Fathepure B."/>
        </authorList>
    </citation>
    <scope>NUCLEOTIDE SEQUENCE</scope>
</reference>
<dbReference type="EMBL" id="MN079121">
    <property type="protein sequence ID" value="QEA06017.1"/>
    <property type="molecule type" value="Genomic_DNA"/>
</dbReference>
<proteinExistence type="predicted"/>
<gene>
    <name evidence="2" type="ORF">KBTEX_02346</name>
</gene>
<sequence>MSDKQPDADFDPRPVTDSELREEYTSEQVRHWRDQADRTHQDWFSVLDNDYGKD</sequence>
<accession>A0A5B8RH15</accession>
<evidence type="ECO:0000256" key="1">
    <source>
        <dbReference type="SAM" id="MobiDB-lite"/>
    </source>
</evidence>
<feature type="region of interest" description="Disordered" evidence="1">
    <location>
        <begin position="1"/>
        <end position="28"/>
    </location>
</feature>
<dbReference type="AlphaFoldDB" id="A0A5B8RH15"/>
<evidence type="ECO:0000313" key="2">
    <source>
        <dbReference type="EMBL" id="QEA06017.1"/>
    </source>
</evidence>